<dbReference type="EMBL" id="WBVO01000004">
    <property type="protein sequence ID" value="KAB2810248.1"/>
    <property type="molecule type" value="Genomic_DNA"/>
</dbReference>
<dbReference type="RefSeq" id="WP_151667037.1">
    <property type="nucleotide sequence ID" value="NZ_WBVO01000004.1"/>
</dbReference>
<feature type="signal peptide" evidence="1">
    <location>
        <begin position="1"/>
        <end position="20"/>
    </location>
</feature>
<reference evidence="2 3" key="1">
    <citation type="submission" date="2019-09" db="EMBL/GenBank/DDBJ databases">
        <title>Genomes of family Cryomorphaceae.</title>
        <authorList>
            <person name="Bowman J.P."/>
        </authorList>
    </citation>
    <scope>NUCLEOTIDE SEQUENCE [LARGE SCALE GENOMIC DNA]</scope>
    <source>
        <strain evidence="2 3">LMG 25704</strain>
    </source>
</reference>
<evidence type="ECO:0000256" key="1">
    <source>
        <dbReference type="SAM" id="SignalP"/>
    </source>
</evidence>
<keyword evidence="3" id="KW-1185">Reference proteome</keyword>
<dbReference type="Proteomes" id="UP000468650">
    <property type="component" value="Unassembled WGS sequence"/>
</dbReference>
<gene>
    <name evidence="2" type="ORF">F8C67_06600</name>
</gene>
<sequence>MKKIISTCLVLLSLASTAQHEELSQKLEAFAADHSEDYEKKTLNLDDPEIGDIEETNFTFSERYMLKSKERVMSNLDREIYARYYINAYAYYDEAERDYAMQYWLQNFIEGQSVRPGRDIRTYDYATPTIVIINETSIIVLNYECALYDRDSFREWRNKMLNYFGDPNSVIIEIKCGGPLEWTKNPPDRRDRRWR</sequence>
<protein>
    <submittedName>
        <fullName evidence="2">Uncharacterized protein</fullName>
    </submittedName>
</protein>
<evidence type="ECO:0000313" key="2">
    <source>
        <dbReference type="EMBL" id="KAB2810248.1"/>
    </source>
</evidence>
<dbReference type="OrthoDB" id="1467369at2"/>
<evidence type="ECO:0000313" key="3">
    <source>
        <dbReference type="Proteomes" id="UP000468650"/>
    </source>
</evidence>
<proteinExistence type="predicted"/>
<organism evidence="2 3">
    <name type="scientific">Phaeocystidibacter luteus</name>
    <dbReference type="NCBI Taxonomy" id="911197"/>
    <lineage>
        <taxon>Bacteria</taxon>
        <taxon>Pseudomonadati</taxon>
        <taxon>Bacteroidota</taxon>
        <taxon>Flavobacteriia</taxon>
        <taxon>Flavobacteriales</taxon>
        <taxon>Phaeocystidibacteraceae</taxon>
        <taxon>Phaeocystidibacter</taxon>
    </lineage>
</organism>
<feature type="chain" id="PRO_5026708351" evidence="1">
    <location>
        <begin position="21"/>
        <end position="195"/>
    </location>
</feature>
<name>A0A6N6RIP5_9FLAO</name>
<dbReference type="AlphaFoldDB" id="A0A6N6RIP5"/>
<keyword evidence="1" id="KW-0732">Signal</keyword>
<accession>A0A6N6RIP5</accession>
<comment type="caution">
    <text evidence="2">The sequence shown here is derived from an EMBL/GenBank/DDBJ whole genome shotgun (WGS) entry which is preliminary data.</text>
</comment>